<dbReference type="Pfam" id="PF10165">
    <property type="entry name" value="Ric8"/>
    <property type="match status" value="1"/>
</dbReference>
<evidence type="ECO:0000256" key="3">
    <source>
        <dbReference type="ARBA" id="ARBA00022490"/>
    </source>
</evidence>
<proteinExistence type="inferred from homology"/>
<evidence type="ECO:0000256" key="1">
    <source>
        <dbReference type="ARBA" id="ARBA00004544"/>
    </source>
</evidence>
<dbReference type="EMBL" id="CAXLJM020000013">
    <property type="protein sequence ID" value="CAL8079286.1"/>
    <property type="molecule type" value="Genomic_DNA"/>
</dbReference>
<dbReference type="PRINTS" id="PR01802">
    <property type="entry name" value="SYNEMBRYN"/>
</dbReference>
<evidence type="ECO:0000256" key="4">
    <source>
        <dbReference type="ARBA" id="ARBA00022658"/>
    </source>
</evidence>
<keyword evidence="7" id="KW-1185">Reference proteome</keyword>
<keyword evidence="4" id="KW-0344">Guanine-nucleotide releasing factor</keyword>
<comment type="similarity">
    <text evidence="2">Belongs to the synembryn family.</text>
</comment>
<dbReference type="InterPro" id="IPR008376">
    <property type="entry name" value="Chaperone_Ric-8_A/B"/>
</dbReference>
<sequence>MMVFMLTISDLKAHRMKEFMKLINTLEKGSIEECKTLLESFNTEHDKARSIDWLAYEDKAKLWANIFARLDDTAGNAPIVVHLLNSLRILSREKNTLESVITEEYVKCLLRCSGLQVGSPPDPVIGPVECLNGMKVIFNMIFQSEKLQNMFITNKLLDALVMHVRPDDGAPLENQYFLLKTFFIITALAKKTGSIVRNDLNGIEVIVNYIDTMGNTSAPYEKLVADVICEALKVLYNIIHNIFPNNMELTAEIFDSKDFTLLCKMCRLIRRNLLHHVLASEKKMEVDCHSIHLLTVVPPECYEELLRDDESETSAGTTVPIIFEGKDLTAIDCILNVLNTKLDSTDRSPAEPLLVVCCKMARKNRSIRRYLKHRILPPLKKQDVIQRPEIGDSLRNKLCVLIHTPAGCATEVSATLLFTLCKENAAKLVKYTGYGNAAGLLADRGLMLGGRGDDGLYSDDSDSETEEYTEVRDQINSIEGWMKPEPPPLDMTEEQKEFEAMKLVETIDKLTSSKTIQPCLIGPDGKPQPIGSVLELQEAMESSIKTSPRLTASDTDSD</sequence>
<comment type="caution">
    <text evidence="6">The sequence shown here is derived from an EMBL/GenBank/DDBJ whole genome shotgun (WGS) entry which is preliminary data.</text>
</comment>
<dbReference type="Proteomes" id="UP001642540">
    <property type="component" value="Unassembled WGS sequence"/>
</dbReference>
<protein>
    <recommendedName>
        <fullName evidence="8">Synembryn-A</fullName>
    </recommendedName>
</protein>
<reference evidence="6 7" key="1">
    <citation type="submission" date="2024-08" db="EMBL/GenBank/DDBJ databases">
        <authorList>
            <person name="Cucini C."/>
            <person name="Frati F."/>
        </authorList>
    </citation>
    <scope>NUCLEOTIDE SEQUENCE [LARGE SCALE GENOMIC DNA]</scope>
</reference>
<keyword evidence="5" id="KW-0143">Chaperone</keyword>
<accession>A0ABP1Q1Z7</accession>
<name>A0ABP1Q1Z7_9HEXA</name>
<dbReference type="PANTHER" id="PTHR12425">
    <property type="entry name" value="SYNEMBRYN"/>
    <property type="match status" value="1"/>
</dbReference>
<evidence type="ECO:0000313" key="7">
    <source>
        <dbReference type="Proteomes" id="UP001642540"/>
    </source>
</evidence>
<dbReference type="PANTHER" id="PTHR12425:SF5">
    <property type="entry name" value="SYNEMBRYN"/>
    <property type="match status" value="1"/>
</dbReference>
<evidence type="ECO:0000256" key="5">
    <source>
        <dbReference type="ARBA" id="ARBA00023186"/>
    </source>
</evidence>
<organism evidence="6 7">
    <name type="scientific">Orchesella dallaii</name>
    <dbReference type="NCBI Taxonomy" id="48710"/>
    <lineage>
        <taxon>Eukaryota</taxon>
        <taxon>Metazoa</taxon>
        <taxon>Ecdysozoa</taxon>
        <taxon>Arthropoda</taxon>
        <taxon>Hexapoda</taxon>
        <taxon>Collembola</taxon>
        <taxon>Entomobryomorpha</taxon>
        <taxon>Entomobryoidea</taxon>
        <taxon>Orchesellidae</taxon>
        <taxon>Orchesellinae</taxon>
        <taxon>Orchesella</taxon>
    </lineage>
</organism>
<evidence type="ECO:0000313" key="6">
    <source>
        <dbReference type="EMBL" id="CAL8079286.1"/>
    </source>
</evidence>
<dbReference type="InterPro" id="IPR019318">
    <property type="entry name" value="Gua_nucleotide_exch_fac_Ric8"/>
</dbReference>
<dbReference type="InterPro" id="IPR016024">
    <property type="entry name" value="ARM-type_fold"/>
</dbReference>
<gene>
    <name evidence="6" type="ORF">ODALV1_LOCUS4329</name>
</gene>
<evidence type="ECO:0000256" key="2">
    <source>
        <dbReference type="ARBA" id="ARBA00009049"/>
    </source>
</evidence>
<comment type="subcellular location">
    <subcellularLocation>
        <location evidence="1">Cytoplasm</location>
        <location evidence="1">Cell cortex</location>
    </subcellularLocation>
</comment>
<dbReference type="SUPFAM" id="SSF48371">
    <property type="entry name" value="ARM repeat"/>
    <property type="match status" value="1"/>
</dbReference>
<evidence type="ECO:0008006" key="8">
    <source>
        <dbReference type="Google" id="ProtNLM"/>
    </source>
</evidence>
<keyword evidence="3" id="KW-0963">Cytoplasm</keyword>